<dbReference type="Pfam" id="PF00528">
    <property type="entry name" value="BPD_transp_1"/>
    <property type="match status" value="1"/>
</dbReference>
<evidence type="ECO:0000256" key="7">
    <source>
        <dbReference type="RuleBase" id="RU363032"/>
    </source>
</evidence>
<evidence type="ECO:0000256" key="6">
    <source>
        <dbReference type="ARBA" id="ARBA00023136"/>
    </source>
</evidence>
<dbReference type="SUPFAM" id="SSF161098">
    <property type="entry name" value="MetI-like"/>
    <property type="match status" value="1"/>
</dbReference>
<evidence type="ECO:0000256" key="2">
    <source>
        <dbReference type="ARBA" id="ARBA00022448"/>
    </source>
</evidence>
<keyword evidence="6 7" id="KW-0472">Membrane</keyword>
<dbReference type="PANTHER" id="PTHR43386:SF25">
    <property type="entry name" value="PEPTIDE ABC TRANSPORTER PERMEASE PROTEIN"/>
    <property type="match status" value="1"/>
</dbReference>
<keyword evidence="10" id="KW-1185">Reference proteome</keyword>
<dbReference type="Gene3D" id="1.10.3720.10">
    <property type="entry name" value="MetI-like"/>
    <property type="match status" value="1"/>
</dbReference>
<dbReference type="PROSITE" id="PS50928">
    <property type="entry name" value="ABC_TM1"/>
    <property type="match status" value="1"/>
</dbReference>
<protein>
    <submittedName>
        <fullName evidence="9">ABC transporter permease</fullName>
    </submittedName>
</protein>
<feature type="transmembrane region" description="Helical" evidence="7">
    <location>
        <begin position="106"/>
        <end position="126"/>
    </location>
</feature>
<accession>A0ABV5Q8A4</accession>
<gene>
    <name evidence="9" type="ORF">ACFFRN_34375</name>
</gene>
<keyword evidence="3" id="KW-1003">Cell membrane</keyword>
<evidence type="ECO:0000256" key="3">
    <source>
        <dbReference type="ARBA" id="ARBA00022475"/>
    </source>
</evidence>
<organism evidence="9 10">
    <name type="scientific">Nonomuraea roseola</name>
    <dbReference type="NCBI Taxonomy" id="46179"/>
    <lineage>
        <taxon>Bacteria</taxon>
        <taxon>Bacillati</taxon>
        <taxon>Actinomycetota</taxon>
        <taxon>Actinomycetes</taxon>
        <taxon>Streptosporangiales</taxon>
        <taxon>Streptosporangiaceae</taxon>
        <taxon>Nonomuraea</taxon>
    </lineage>
</organism>
<evidence type="ECO:0000256" key="1">
    <source>
        <dbReference type="ARBA" id="ARBA00004651"/>
    </source>
</evidence>
<evidence type="ECO:0000313" key="9">
    <source>
        <dbReference type="EMBL" id="MFB9531717.1"/>
    </source>
</evidence>
<dbReference type="CDD" id="cd06261">
    <property type="entry name" value="TM_PBP2"/>
    <property type="match status" value="1"/>
</dbReference>
<dbReference type="InterPro" id="IPR035906">
    <property type="entry name" value="MetI-like_sf"/>
</dbReference>
<comment type="caution">
    <text evidence="9">The sequence shown here is derived from an EMBL/GenBank/DDBJ whole genome shotgun (WGS) entry which is preliminary data.</text>
</comment>
<evidence type="ECO:0000256" key="5">
    <source>
        <dbReference type="ARBA" id="ARBA00022989"/>
    </source>
</evidence>
<feature type="transmembrane region" description="Helical" evidence="7">
    <location>
        <begin position="71"/>
        <end position="94"/>
    </location>
</feature>
<comment type="similarity">
    <text evidence="7">Belongs to the binding-protein-dependent transport system permease family.</text>
</comment>
<sequence length="273" mass="28256">MRDRVVLWAAAAVLALLVLAAVAGLWLAPHDPGLQDIALGPVGPSAAHWLGTDDLGRDVFSRLLAGAATALWGPAVVAVGTTVLGTVLGLVAGYHKGWTDAVLMRVTDLMIALPGLLVLIVLVGIVGGGYGWSVAALVVLYAPFDTRVIRSLALAQRELAYVEAARTLGLSSRTIMFRHILPNLAPTVLANVLITFVVALVSLAGLSFLGIGLPAGTPDWGLMIEENRALLDLNPWASLAPAALIALAATAATLLGDGLFERFNQKGAGRAGD</sequence>
<reference evidence="9 10" key="1">
    <citation type="submission" date="2024-09" db="EMBL/GenBank/DDBJ databases">
        <authorList>
            <person name="Sun Q."/>
            <person name="Mori K."/>
        </authorList>
    </citation>
    <scope>NUCLEOTIDE SEQUENCE [LARGE SCALE GENOMIC DNA]</scope>
    <source>
        <strain evidence="9 10">JCM 3323</strain>
    </source>
</reference>
<feature type="domain" description="ABC transmembrane type-1" evidence="8">
    <location>
        <begin position="71"/>
        <end position="256"/>
    </location>
</feature>
<keyword evidence="5 7" id="KW-1133">Transmembrane helix</keyword>
<dbReference type="InterPro" id="IPR000515">
    <property type="entry name" value="MetI-like"/>
</dbReference>
<evidence type="ECO:0000259" key="8">
    <source>
        <dbReference type="PROSITE" id="PS50928"/>
    </source>
</evidence>
<dbReference type="EMBL" id="JBHMCE010000011">
    <property type="protein sequence ID" value="MFB9531717.1"/>
    <property type="molecule type" value="Genomic_DNA"/>
</dbReference>
<feature type="transmembrane region" description="Helical" evidence="7">
    <location>
        <begin position="236"/>
        <end position="260"/>
    </location>
</feature>
<dbReference type="InterPro" id="IPR050366">
    <property type="entry name" value="BP-dependent_transpt_permease"/>
</dbReference>
<proteinExistence type="inferred from homology"/>
<evidence type="ECO:0000313" key="10">
    <source>
        <dbReference type="Proteomes" id="UP001589646"/>
    </source>
</evidence>
<keyword evidence="2 7" id="KW-0813">Transport</keyword>
<feature type="transmembrane region" description="Helical" evidence="7">
    <location>
        <begin position="188"/>
        <end position="216"/>
    </location>
</feature>
<dbReference type="RefSeq" id="WP_346119587.1">
    <property type="nucleotide sequence ID" value="NZ_BAAAXC010000008.1"/>
</dbReference>
<dbReference type="Proteomes" id="UP001589646">
    <property type="component" value="Unassembled WGS sequence"/>
</dbReference>
<dbReference type="PANTHER" id="PTHR43386">
    <property type="entry name" value="OLIGOPEPTIDE TRANSPORT SYSTEM PERMEASE PROTEIN APPC"/>
    <property type="match status" value="1"/>
</dbReference>
<keyword evidence="4 7" id="KW-0812">Transmembrane</keyword>
<comment type="subcellular location">
    <subcellularLocation>
        <location evidence="1 7">Cell membrane</location>
        <topology evidence="1 7">Multi-pass membrane protein</topology>
    </subcellularLocation>
</comment>
<name>A0ABV5Q8A4_9ACTN</name>
<evidence type="ECO:0000256" key="4">
    <source>
        <dbReference type="ARBA" id="ARBA00022692"/>
    </source>
</evidence>